<name>A0A6P2CZF2_9BACT</name>
<evidence type="ECO:0000313" key="1">
    <source>
        <dbReference type="EMBL" id="VTR92542.1"/>
    </source>
</evidence>
<dbReference type="Proteomes" id="UP000464178">
    <property type="component" value="Chromosome"/>
</dbReference>
<protein>
    <submittedName>
        <fullName evidence="1">Uncharacterized protein</fullName>
    </submittedName>
</protein>
<sequence>MSNIDDVLRKALVSAYSLGTGANPAQETATATKLLNEKVEHIYNEFKLIKTAIKELPAGIAQAIKDTPGKIGDKAADAIAGPLVDAQDYLQRARDQVEGWTRQNFSFGQ</sequence>
<keyword evidence="2" id="KW-1185">Reference proteome</keyword>
<accession>A0A6P2CZF2</accession>
<dbReference type="AlphaFoldDB" id="A0A6P2CZF2"/>
<evidence type="ECO:0000313" key="2">
    <source>
        <dbReference type="Proteomes" id="UP000464178"/>
    </source>
</evidence>
<dbReference type="RefSeq" id="WP_162667387.1">
    <property type="nucleotide sequence ID" value="NZ_LR593886.1"/>
</dbReference>
<organism evidence="1 2">
    <name type="scientific">Gemmata massiliana</name>
    <dbReference type="NCBI Taxonomy" id="1210884"/>
    <lineage>
        <taxon>Bacteria</taxon>
        <taxon>Pseudomonadati</taxon>
        <taxon>Planctomycetota</taxon>
        <taxon>Planctomycetia</taxon>
        <taxon>Gemmatales</taxon>
        <taxon>Gemmataceae</taxon>
        <taxon>Gemmata</taxon>
    </lineage>
</organism>
<proteinExistence type="predicted"/>
<gene>
    <name evidence="1" type="ORF">SOIL9_51720</name>
</gene>
<dbReference type="KEGG" id="gms:SOIL9_51720"/>
<reference evidence="1 2" key="1">
    <citation type="submission" date="2019-05" db="EMBL/GenBank/DDBJ databases">
        <authorList>
            <consortium name="Science for Life Laboratories"/>
        </authorList>
    </citation>
    <scope>NUCLEOTIDE SEQUENCE [LARGE SCALE GENOMIC DNA]</scope>
    <source>
        <strain evidence="1">Soil9</strain>
    </source>
</reference>
<dbReference type="EMBL" id="LR593886">
    <property type="protein sequence ID" value="VTR92542.1"/>
    <property type="molecule type" value="Genomic_DNA"/>
</dbReference>